<dbReference type="InterPro" id="IPR036874">
    <property type="entry name" value="Carbonic_anhydrase_sf"/>
</dbReference>
<sequence length="160" mass="18448">MCTDKKKKLLLVIGMDHNIEQTIKENTNLNLENILILQSYQPITSPFGDLMRDIIIAVYQENIEEIGVTATADRSKQNLDVVSKMISANKELQKKVQIFDYLFKYCRPEFQEENIKEWLKDSGTLKVDVQTSINMIKNHPLIPPSVKVRKVTVDKEELAI</sequence>
<dbReference type="AlphaFoldDB" id="A0AAJ1T4C1"/>
<evidence type="ECO:0000313" key="2">
    <source>
        <dbReference type="EMBL" id="MDQ0216386.1"/>
    </source>
</evidence>
<proteinExistence type="inferred from homology"/>
<dbReference type="Gene3D" id="3.40.1050.10">
    <property type="entry name" value="Carbonic anhydrase"/>
    <property type="match status" value="1"/>
</dbReference>
<keyword evidence="3" id="KW-1185">Reference proteome</keyword>
<dbReference type="InterPro" id="IPR001765">
    <property type="entry name" value="Carbonic_anhydrase"/>
</dbReference>
<accession>A0AAJ1T4C1</accession>
<dbReference type="RefSeq" id="WP_307258401.1">
    <property type="nucleotide sequence ID" value="NZ_JAUSUC010000047.1"/>
</dbReference>
<gene>
    <name evidence="2" type="ORF">J2S13_002844</name>
</gene>
<dbReference type="Proteomes" id="UP001237207">
    <property type="component" value="Unassembled WGS sequence"/>
</dbReference>
<reference evidence="2" key="1">
    <citation type="submission" date="2023-07" db="EMBL/GenBank/DDBJ databases">
        <title>Genomic Encyclopedia of Type Strains, Phase IV (KMG-IV): sequencing the most valuable type-strain genomes for metagenomic binning, comparative biology and taxonomic classification.</title>
        <authorList>
            <person name="Goeker M."/>
        </authorList>
    </citation>
    <scope>NUCLEOTIDE SEQUENCE</scope>
    <source>
        <strain evidence="2">DSM 23947</strain>
    </source>
</reference>
<dbReference type="GO" id="GO:0008270">
    <property type="term" value="F:zinc ion binding"/>
    <property type="evidence" value="ECO:0007669"/>
    <property type="project" value="InterPro"/>
</dbReference>
<protein>
    <submittedName>
        <fullName evidence="2">Carbonic anhydrase</fullName>
    </submittedName>
</protein>
<dbReference type="EMBL" id="JAUSUC010000047">
    <property type="protein sequence ID" value="MDQ0216386.1"/>
    <property type="molecule type" value="Genomic_DNA"/>
</dbReference>
<dbReference type="SUPFAM" id="SSF53056">
    <property type="entry name" value="beta-carbonic anhydrase, cab"/>
    <property type="match status" value="1"/>
</dbReference>
<dbReference type="GO" id="GO:0004089">
    <property type="term" value="F:carbonate dehydratase activity"/>
    <property type="evidence" value="ECO:0007669"/>
    <property type="project" value="InterPro"/>
</dbReference>
<comment type="similarity">
    <text evidence="1">Belongs to the beta-class carbonic anhydrase family.</text>
</comment>
<evidence type="ECO:0000313" key="3">
    <source>
        <dbReference type="Proteomes" id="UP001237207"/>
    </source>
</evidence>
<comment type="caution">
    <text evidence="2">The sequence shown here is derived from an EMBL/GenBank/DDBJ whole genome shotgun (WGS) entry which is preliminary data.</text>
</comment>
<dbReference type="PANTHER" id="PTHR43175">
    <property type="entry name" value="CARBONIC ANHYDRASE"/>
    <property type="match status" value="1"/>
</dbReference>
<evidence type="ECO:0000256" key="1">
    <source>
        <dbReference type="ARBA" id="ARBA00006217"/>
    </source>
</evidence>
<dbReference type="PANTHER" id="PTHR43175:SF1">
    <property type="entry name" value="CARBONIC ANHYDRASE-LIKE PROTEIN YBCF-RELATED"/>
    <property type="match status" value="1"/>
</dbReference>
<name>A0AAJ1T4C1_9BACI</name>
<organism evidence="2 3">
    <name type="scientific">Oikeobacillus pervagus</name>
    <dbReference type="NCBI Taxonomy" id="1325931"/>
    <lineage>
        <taxon>Bacteria</taxon>
        <taxon>Bacillati</taxon>
        <taxon>Bacillota</taxon>
        <taxon>Bacilli</taxon>
        <taxon>Bacillales</taxon>
        <taxon>Bacillaceae</taxon>
        <taxon>Oikeobacillus</taxon>
    </lineage>
</organism>